<dbReference type="EMBL" id="LYXU01000001">
    <property type="protein sequence ID" value="OBS29611.1"/>
    <property type="molecule type" value="Genomic_DNA"/>
</dbReference>
<dbReference type="PANTHER" id="PTHR11604:SF0">
    <property type="entry name" value="PROFILIN"/>
    <property type="match status" value="1"/>
</dbReference>
<dbReference type="InterPro" id="IPR036140">
    <property type="entry name" value="PFN_sf"/>
</dbReference>
<dbReference type="InterPro" id="IPR048278">
    <property type="entry name" value="PFN"/>
</dbReference>
<dbReference type="OMA" id="YICLYAE"/>
<dbReference type="GO" id="GO:0005856">
    <property type="term" value="C:cytoskeleton"/>
    <property type="evidence" value="ECO:0007669"/>
    <property type="project" value="UniProtKB-SubCell"/>
</dbReference>
<evidence type="ECO:0000256" key="4">
    <source>
        <dbReference type="ARBA" id="ARBA00023203"/>
    </source>
</evidence>
<proteinExistence type="inferred from homology"/>
<dbReference type="SUPFAM" id="SSF55770">
    <property type="entry name" value="Profilin (actin-binding protein)"/>
    <property type="match status" value="1"/>
</dbReference>
<comment type="subcellular location">
    <subcellularLocation>
        <location evidence="1">Cytoplasm</location>
        <location evidence="1">Cytoskeleton</location>
    </subcellularLocation>
</comment>
<comment type="caution">
    <text evidence="7">The sequence shown here is derived from an EMBL/GenBank/DDBJ whole genome shotgun (WGS) entry which is preliminary data.</text>
</comment>
<dbReference type="PANTHER" id="PTHR11604">
    <property type="entry name" value="PROFILIN"/>
    <property type="match status" value="1"/>
</dbReference>
<reference evidence="7 8" key="1">
    <citation type="submission" date="2016-06" db="EMBL/GenBank/DDBJ databases">
        <title>Living apart together: crosstalk between the core and supernumerary genomes in a fungal plant pathogen.</title>
        <authorList>
            <person name="Vanheule A."/>
            <person name="Audenaert K."/>
            <person name="Warris S."/>
            <person name="Van De Geest H."/>
            <person name="Schijlen E."/>
            <person name="Hofte M."/>
            <person name="De Saeger S."/>
            <person name="Haesaert G."/>
            <person name="Waalwijk C."/>
            <person name="Van Der Lee T."/>
        </authorList>
    </citation>
    <scope>NUCLEOTIDE SEQUENCE [LARGE SCALE GENOMIC DNA]</scope>
    <source>
        <strain evidence="7 8">2516</strain>
    </source>
</reference>
<dbReference type="SMART" id="SM00392">
    <property type="entry name" value="PROF"/>
    <property type="match status" value="1"/>
</dbReference>
<gene>
    <name evidence="7" type="ORF">FPOA_03547</name>
</gene>
<evidence type="ECO:0000313" key="8">
    <source>
        <dbReference type="Proteomes" id="UP000091967"/>
    </source>
</evidence>
<dbReference type="STRING" id="36050.A0A1B8BA66"/>
<dbReference type="AlphaFoldDB" id="A0A1B8BA66"/>
<comment type="similarity">
    <text evidence="2 6">Belongs to the profilin family.</text>
</comment>
<name>A0A1B8BA66_FUSPO</name>
<keyword evidence="5" id="KW-0206">Cytoskeleton</keyword>
<organism evidence="7 8">
    <name type="scientific">Fusarium poae</name>
    <dbReference type="NCBI Taxonomy" id="36050"/>
    <lineage>
        <taxon>Eukaryota</taxon>
        <taxon>Fungi</taxon>
        <taxon>Dikarya</taxon>
        <taxon>Ascomycota</taxon>
        <taxon>Pezizomycotina</taxon>
        <taxon>Sordariomycetes</taxon>
        <taxon>Hypocreomycetidae</taxon>
        <taxon>Hypocreales</taxon>
        <taxon>Nectriaceae</taxon>
        <taxon>Fusarium</taxon>
    </lineage>
</organism>
<dbReference type="GO" id="GO:0005938">
    <property type="term" value="C:cell cortex"/>
    <property type="evidence" value="ECO:0007669"/>
    <property type="project" value="TreeGrafter"/>
</dbReference>
<sequence>MDWQSLIDQQLIGSGRVSQAAILSPDGVYTSGSDFQLTFEEHRAIEIAFENLDAVKANGLRMNGEKYFTLQANPRTIDLKKRADGGIVVKTPQLYLIAIYQAPLQHAETSPVVENLGDYLISQGY</sequence>
<evidence type="ECO:0000256" key="2">
    <source>
        <dbReference type="ARBA" id="ARBA00010058"/>
    </source>
</evidence>
<evidence type="ECO:0000256" key="3">
    <source>
        <dbReference type="ARBA" id="ARBA00022490"/>
    </source>
</evidence>
<evidence type="ECO:0000256" key="5">
    <source>
        <dbReference type="ARBA" id="ARBA00023212"/>
    </source>
</evidence>
<evidence type="ECO:0000256" key="1">
    <source>
        <dbReference type="ARBA" id="ARBA00004245"/>
    </source>
</evidence>
<dbReference type="Pfam" id="PF00235">
    <property type="entry name" value="Profilin"/>
    <property type="match status" value="1"/>
</dbReference>
<keyword evidence="3" id="KW-0963">Cytoplasm</keyword>
<dbReference type="Proteomes" id="UP000091967">
    <property type="component" value="Unassembled WGS sequence"/>
</dbReference>
<dbReference type="PRINTS" id="PR00392">
    <property type="entry name" value="PROFILIN"/>
</dbReference>
<dbReference type="Gene3D" id="3.30.450.30">
    <property type="entry name" value="Dynein light chain 2a, cytoplasmic"/>
    <property type="match status" value="1"/>
</dbReference>
<protein>
    <recommendedName>
        <fullName evidence="6">Profilin</fullName>
    </recommendedName>
</protein>
<dbReference type="GO" id="GO:0003785">
    <property type="term" value="F:actin monomer binding"/>
    <property type="evidence" value="ECO:0007669"/>
    <property type="project" value="TreeGrafter"/>
</dbReference>
<keyword evidence="4 6" id="KW-0009">Actin-binding</keyword>
<evidence type="ECO:0000256" key="6">
    <source>
        <dbReference type="RuleBase" id="RU003909"/>
    </source>
</evidence>
<accession>A0A1B8BA66</accession>
<dbReference type="InterPro" id="IPR005455">
    <property type="entry name" value="PFN_euk"/>
</dbReference>
<dbReference type="CDD" id="cd00148">
    <property type="entry name" value="PROF"/>
    <property type="match status" value="1"/>
</dbReference>
<dbReference type="PRINTS" id="PR01640">
    <property type="entry name" value="PROFILINPLNT"/>
</dbReference>
<evidence type="ECO:0000313" key="7">
    <source>
        <dbReference type="EMBL" id="OBS29611.1"/>
    </source>
</evidence>
<keyword evidence="8" id="KW-1185">Reference proteome</keyword>